<keyword evidence="3" id="KW-1185">Reference proteome</keyword>
<reference evidence="2 3" key="1">
    <citation type="journal article" date="2009" name="Nat. Genet.">
        <title>The genome of the cucumber, Cucumis sativus L.</title>
        <authorList>
            <person name="Huang S."/>
            <person name="Li R."/>
            <person name="Zhang Z."/>
            <person name="Li L."/>
            <person name="Gu X."/>
            <person name="Fan W."/>
            <person name="Lucas W.J."/>
            <person name="Wang X."/>
            <person name="Xie B."/>
            <person name="Ni P."/>
            <person name="Ren Y."/>
            <person name="Zhu H."/>
            <person name="Li J."/>
            <person name="Lin K."/>
            <person name="Jin W."/>
            <person name="Fei Z."/>
            <person name="Li G."/>
            <person name="Staub J."/>
            <person name="Kilian A."/>
            <person name="van der Vossen E.A."/>
            <person name="Wu Y."/>
            <person name="Guo J."/>
            <person name="He J."/>
            <person name="Jia Z."/>
            <person name="Ren Y."/>
            <person name="Tian G."/>
            <person name="Lu Y."/>
            <person name="Ruan J."/>
            <person name="Qian W."/>
            <person name="Wang M."/>
            <person name="Huang Q."/>
            <person name="Li B."/>
            <person name="Xuan Z."/>
            <person name="Cao J."/>
            <person name="Asan"/>
            <person name="Wu Z."/>
            <person name="Zhang J."/>
            <person name="Cai Q."/>
            <person name="Bai Y."/>
            <person name="Zhao B."/>
            <person name="Han Y."/>
            <person name="Li Y."/>
            <person name="Li X."/>
            <person name="Wang S."/>
            <person name="Shi Q."/>
            <person name="Liu S."/>
            <person name="Cho W.K."/>
            <person name="Kim J.Y."/>
            <person name="Xu Y."/>
            <person name="Heller-Uszynska K."/>
            <person name="Miao H."/>
            <person name="Cheng Z."/>
            <person name="Zhang S."/>
            <person name="Wu J."/>
            <person name="Yang Y."/>
            <person name="Kang H."/>
            <person name="Li M."/>
            <person name="Liang H."/>
            <person name="Ren X."/>
            <person name="Shi Z."/>
            <person name="Wen M."/>
            <person name="Jian M."/>
            <person name="Yang H."/>
            <person name="Zhang G."/>
            <person name="Yang Z."/>
            <person name="Chen R."/>
            <person name="Liu S."/>
            <person name="Li J."/>
            <person name="Ma L."/>
            <person name="Liu H."/>
            <person name="Zhou Y."/>
            <person name="Zhao J."/>
            <person name="Fang X."/>
            <person name="Li G."/>
            <person name="Fang L."/>
            <person name="Li Y."/>
            <person name="Liu D."/>
            <person name="Zheng H."/>
            <person name="Zhang Y."/>
            <person name="Qin N."/>
            <person name="Li Z."/>
            <person name="Yang G."/>
            <person name="Yang S."/>
            <person name="Bolund L."/>
            <person name="Kristiansen K."/>
            <person name="Zheng H."/>
            <person name="Li S."/>
            <person name="Zhang X."/>
            <person name="Yang H."/>
            <person name="Wang J."/>
            <person name="Sun R."/>
            <person name="Zhang B."/>
            <person name="Jiang S."/>
            <person name="Wang J."/>
            <person name="Du Y."/>
            <person name="Li S."/>
        </authorList>
    </citation>
    <scope>NUCLEOTIDE SEQUENCE [LARGE SCALE GENOMIC DNA]</scope>
    <source>
        <strain evidence="3">cv. 9930</strain>
    </source>
</reference>
<sequence length="104" mass="11578">MNLLGGGQRRVVRRGVRRADWKLLAREGGRKTARRNVENGREREAAGRESRAGANAASVRQVRREDEVSGTVRGECCEKGDYRTRRGKIVGGRRLFGTKGIGKK</sequence>
<dbReference type="AlphaFoldDB" id="A0A0A0KA00"/>
<organism evidence="2 3">
    <name type="scientific">Cucumis sativus</name>
    <name type="common">Cucumber</name>
    <dbReference type="NCBI Taxonomy" id="3659"/>
    <lineage>
        <taxon>Eukaryota</taxon>
        <taxon>Viridiplantae</taxon>
        <taxon>Streptophyta</taxon>
        <taxon>Embryophyta</taxon>
        <taxon>Tracheophyta</taxon>
        <taxon>Spermatophyta</taxon>
        <taxon>Magnoliopsida</taxon>
        <taxon>eudicotyledons</taxon>
        <taxon>Gunneridae</taxon>
        <taxon>Pentapetalae</taxon>
        <taxon>rosids</taxon>
        <taxon>fabids</taxon>
        <taxon>Cucurbitales</taxon>
        <taxon>Cucurbitaceae</taxon>
        <taxon>Benincaseae</taxon>
        <taxon>Cucumis</taxon>
    </lineage>
</organism>
<evidence type="ECO:0000313" key="2">
    <source>
        <dbReference type="EMBL" id="KGN46313.1"/>
    </source>
</evidence>
<protein>
    <submittedName>
        <fullName evidence="2">Uncharacterized protein</fullName>
    </submittedName>
</protein>
<evidence type="ECO:0000256" key="1">
    <source>
        <dbReference type="SAM" id="MobiDB-lite"/>
    </source>
</evidence>
<name>A0A0A0KA00_CUCSA</name>
<gene>
    <name evidence="2" type="ORF">Csa_6G082015</name>
</gene>
<proteinExistence type="predicted"/>
<dbReference type="Proteomes" id="UP000029981">
    <property type="component" value="Chromosome 6"/>
</dbReference>
<reference evidence="2 3" key="2">
    <citation type="journal article" date="2009" name="PLoS ONE">
        <title>An integrated genetic and cytogenetic map of the cucumber genome.</title>
        <authorList>
            <person name="Ren Y."/>
            <person name="Zhang Z."/>
            <person name="Liu J."/>
            <person name="Staub J.E."/>
            <person name="Han Y."/>
            <person name="Cheng Z."/>
            <person name="Li X."/>
            <person name="Lu J."/>
            <person name="Miao H."/>
            <person name="Kang H."/>
            <person name="Xie B."/>
            <person name="Gu X."/>
            <person name="Wang X."/>
            <person name="Du Y."/>
            <person name="Jin W."/>
            <person name="Huang S."/>
        </authorList>
    </citation>
    <scope>NUCLEOTIDE SEQUENCE [LARGE SCALE GENOMIC DNA]</scope>
    <source>
        <strain evidence="3">cv. 9930</strain>
    </source>
</reference>
<accession>A0A0A0KA00</accession>
<evidence type="ECO:0000313" key="3">
    <source>
        <dbReference type="Proteomes" id="UP000029981"/>
    </source>
</evidence>
<feature type="compositionally biased region" description="Basic and acidic residues" evidence="1">
    <location>
        <begin position="28"/>
        <end position="51"/>
    </location>
</feature>
<feature type="region of interest" description="Disordered" evidence="1">
    <location>
        <begin position="28"/>
        <end position="65"/>
    </location>
</feature>
<dbReference type="Gramene" id="KGN46313">
    <property type="protein sequence ID" value="KGN46313"/>
    <property type="gene ID" value="Csa_6G082015"/>
</dbReference>
<reference evidence="2 3" key="4">
    <citation type="journal article" date="2011" name="BMC Genomics">
        <title>RNA-Seq improves annotation of protein-coding genes in the cucumber genome.</title>
        <authorList>
            <person name="Li Z."/>
            <person name="Zhang Z."/>
            <person name="Yan P."/>
            <person name="Huang S."/>
            <person name="Fei Z."/>
            <person name="Lin K."/>
        </authorList>
    </citation>
    <scope>NUCLEOTIDE SEQUENCE [LARGE SCALE GENOMIC DNA]</scope>
    <source>
        <strain evidence="3">cv. 9930</strain>
    </source>
</reference>
<reference evidence="2 3" key="3">
    <citation type="journal article" date="2010" name="BMC Genomics">
        <title>Transcriptome sequencing and comparative analysis of cucumber flowers with different sex types.</title>
        <authorList>
            <person name="Guo S."/>
            <person name="Zheng Y."/>
            <person name="Joung J.G."/>
            <person name="Liu S."/>
            <person name="Zhang Z."/>
            <person name="Crasta O.R."/>
            <person name="Sobral B.W."/>
            <person name="Xu Y."/>
            <person name="Huang S."/>
            <person name="Fei Z."/>
        </authorList>
    </citation>
    <scope>NUCLEOTIDE SEQUENCE [LARGE SCALE GENOMIC DNA]</scope>
    <source>
        <strain evidence="3">cv. 9930</strain>
    </source>
</reference>
<dbReference type="EMBL" id="CM002927">
    <property type="protein sequence ID" value="KGN46313.1"/>
    <property type="molecule type" value="Genomic_DNA"/>
</dbReference>